<dbReference type="Proteomes" id="UP000246635">
    <property type="component" value="Unassembled WGS sequence"/>
</dbReference>
<accession>A0A2V2Z2C3</accession>
<protein>
    <recommendedName>
        <fullName evidence="3">BD-FAE-like domain-containing protein</fullName>
    </recommendedName>
</protein>
<gene>
    <name evidence="4" type="ORF">DFQ01_10867</name>
</gene>
<dbReference type="PROSITE" id="PS51257">
    <property type="entry name" value="PROKAR_LIPOPROTEIN"/>
    <property type="match status" value="1"/>
</dbReference>
<sequence>MNMRQKAIPCLIAVTLTAALTACDSNSSSSSSSNSSSTTNTAATTVVSTDNSKASLIGEYTQDNASLTFNDKTWNYDAENDVYWQIGISYGSTTETKDYETMAIYVPGAYMNATANGDGTYTCSINESATINGYTASTAPIVFPVNTAGYSAQKAATQYSYNGLSSYMDAGFIYVYSGMRGRNNGYDDSGNLTYSGGAPWGVTDLKAAVRYLRFNEASLPGNTDSIFVFGHSGGGAQSSVMGASGDSSLYYDYLKSIGAAMYDADGNYISDAINGVMAWCPITSLDYADEAYEWNMGQYITAGTRADSTWTSALSDDLAGAFASYLNELGLKDEDGNVLTLEQTTDGIYTAGTYYDYLLAEIEGSLNNFLSDTTFPYTKSAGGFMGDGGFSGGGAPSGEMPEGMPDGAMPEGGMPEGMPDGGGQADSGESTTYKTAKDYIASLNSDTEWVTYDAATNSAKITSIAAFVQHMKNASKSVAAFDDLERGQAENMVFGNDESDALHFDSVLAKLLEANQNKYAAFSDWDSSLVATYAKDLQALDKLGNSSEVRQNMYNPMYFLDDYYTGYQSSTVAAHWRIRTGIEQGDTALTVETNLALALKNASDVKDVDFETVWGQGHTTAERTGNNTDNFIEWVNESVK</sequence>
<organism evidence="4 5">
    <name type="scientific">Paenibacillus cellulosilyticus</name>
    <dbReference type="NCBI Taxonomy" id="375489"/>
    <lineage>
        <taxon>Bacteria</taxon>
        <taxon>Bacillati</taxon>
        <taxon>Bacillota</taxon>
        <taxon>Bacilli</taxon>
        <taxon>Bacillales</taxon>
        <taxon>Paenibacillaceae</taxon>
        <taxon>Paenibacillus</taxon>
    </lineage>
</organism>
<dbReference type="RefSeq" id="WP_110044277.1">
    <property type="nucleotide sequence ID" value="NZ_CP054612.1"/>
</dbReference>
<dbReference type="EMBL" id="QGTQ01000008">
    <property type="protein sequence ID" value="PWW02791.1"/>
    <property type="molecule type" value="Genomic_DNA"/>
</dbReference>
<reference evidence="4 5" key="1">
    <citation type="submission" date="2018-05" db="EMBL/GenBank/DDBJ databases">
        <title>Genomic Encyclopedia of Type Strains, Phase III (KMG-III): the genomes of soil and plant-associated and newly described type strains.</title>
        <authorList>
            <person name="Whitman W."/>
        </authorList>
    </citation>
    <scope>NUCLEOTIDE SEQUENCE [LARGE SCALE GENOMIC DNA]</scope>
    <source>
        <strain evidence="4 5">CECT 5696</strain>
    </source>
</reference>
<evidence type="ECO:0000256" key="2">
    <source>
        <dbReference type="SAM" id="SignalP"/>
    </source>
</evidence>
<dbReference type="OrthoDB" id="923957at2"/>
<dbReference type="Gene3D" id="3.40.50.1820">
    <property type="entry name" value="alpha/beta hydrolase"/>
    <property type="match status" value="1"/>
</dbReference>
<feature type="compositionally biased region" description="Low complexity" evidence="1">
    <location>
        <begin position="397"/>
        <end position="418"/>
    </location>
</feature>
<dbReference type="InterPro" id="IPR029058">
    <property type="entry name" value="AB_hydrolase_fold"/>
</dbReference>
<dbReference type="InterPro" id="IPR048121">
    <property type="entry name" value="Tannase_A"/>
</dbReference>
<evidence type="ECO:0000313" key="5">
    <source>
        <dbReference type="Proteomes" id="UP000246635"/>
    </source>
</evidence>
<dbReference type="AlphaFoldDB" id="A0A2V2Z2C3"/>
<feature type="signal peptide" evidence="2">
    <location>
        <begin position="1"/>
        <end position="21"/>
    </location>
</feature>
<feature type="domain" description="BD-FAE-like" evidence="3">
    <location>
        <begin position="140"/>
        <end position="289"/>
    </location>
</feature>
<keyword evidence="5" id="KW-1185">Reference proteome</keyword>
<keyword evidence="2" id="KW-0732">Signal</keyword>
<dbReference type="NCBIfam" id="NF041555">
    <property type="entry name" value="tannase_A"/>
    <property type="match status" value="1"/>
</dbReference>
<name>A0A2V2Z2C3_9BACL</name>
<feature type="region of interest" description="Disordered" evidence="1">
    <location>
        <begin position="388"/>
        <end position="430"/>
    </location>
</feature>
<proteinExistence type="predicted"/>
<feature type="chain" id="PRO_5039275228" description="BD-FAE-like domain-containing protein" evidence="2">
    <location>
        <begin position="22"/>
        <end position="640"/>
    </location>
</feature>
<dbReference type="InterPro" id="IPR049492">
    <property type="entry name" value="BD-FAE-like_dom"/>
</dbReference>
<dbReference type="SUPFAM" id="SSF53474">
    <property type="entry name" value="alpha/beta-Hydrolases"/>
    <property type="match status" value="1"/>
</dbReference>
<dbReference type="Pfam" id="PF20434">
    <property type="entry name" value="BD-FAE"/>
    <property type="match status" value="1"/>
</dbReference>
<evidence type="ECO:0000256" key="1">
    <source>
        <dbReference type="SAM" id="MobiDB-lite"/>
    </source>
</evidence>
<comment type="caution">
    <text evidence="4">The sequence shown here is derived from an EMBL/GenBank/DDBJ whole genome shotgun (WGS) entry which is preliminary data.</text>
</comment>
<evidence type="ECO:0000259" key="3">
    <source>
        <dbReference type="Pfam" id="PF20434"/>
    </source>
</evidence>
<evidence type="ECO:0000313" key="4">
    <source>
        <dbReference type="EMBL" id="PWW02791.1"/>
    </source>
</evidence>